<dbReference type="KEGG" id="mvs:MVIS_3543"/>
<keyword evidence="5" id="KW-0472">Membrane</keyword>
<dbReference type="PATRIC" id="fig|80854.5.peg.3747"/>
<sequence>MQNNRLKYFLIISSILMFTNILVGTLGAHLWHSQLALNNGVANFATARDYLFIHTLSLLFLALLDNKFVEGRFNWIGGLQLISIITFSGSLILYALTGEKWLSSITPFGGSGLMLSWLLLIWRAFKIK</sequence>
<dbReference type="Proteomes" id="UP000183794">
    <property type="component" value="Unassembled WGS sequence"/>
</dbReference>
<organism evidence="6 7">
    <name type="scientific">Moritella viscosa</name>
    <dbReference type="NCBI Taxonomy" id="80854"/>
    <lineage>
        <taxon>Bacteria</taxon>
        <taxon>Pseudomonadati</taxon>
        <taxon>Pseudomonadota</taxon>
        <taxon>Gammaproteobacteria</taxon>
        <taxon>Alteromonadales</taxon>
        <taxon>Moritellaceae</taxon>
        <taxon>Moritella</taxon>
    </lineage>
</organism>
<evidence type="ECO:0000313" key="6">
    <source>
        <dbReference type="EMBL" id="SGY96871.1"/>
    </source>
</evidence>
<evidence type="ECO:0000256" key="1">
    <source>
        <dbReference type="ARBA" id="ARBA00004141"/>
    </source>
</evidence>
<reference evidence="6 7" key="1">
    <citation type="submission" date="2016-11" db="EMBL/GenBank/DDBJ databases">
        <authorList>
            <person name="Jaros S."/>
            <person name="Januszkiewicz K."/>
            <person name="Wedrychowicz H."/>
        </authorList>
    </citation>
    <scope>NUCLEOTIDE SEQUENCE [LARGE SCALE GENOMIC DNA]</scope>
    <source>
        <strain evidence="6">NVI 5450</strain>
    </source>
</reference>
<dbReference type="Pfam" id="PF04241">
    <property type="entry name" value="DUF423"/>
    <property type="match status" value="1"/>
</dbReference>
<dbReference type="OrthoDB" id="9802121at2"/>
<evidence type="ECO:0000256" key="2">
    <source>
        <dbReference type="ARBA" id="ARBA00009694"/>
    </source>
</evidence>
<accession>A0A090IM32</accession>
<keyword evidence="4" id="KW-1133">Transmembrane helix</keyword>
<comment type="similarity">
    <text evidence="2">Belongs to the UPF0382 family.</text>
</comment>
<dbReference type="PANTHER" id="PTHR43461:SF1">
    <property type="entry name" value="TRANSMEMBRANE PROTEIN 256"/>
    <property type="match status" value="1"/>
</dbReference>
<proteinExistence type="inferred from homology"/>
<gene>
    <name evidence="6" type="ORF">NVI5450_1890</name>
</gene>
<evidence type="ECO:0000313" key="7">
    <source>
        <dbReference type="Proteomes" id="UP000183794"/>
    </source>
</evidence>
<evidence type="ECO:0000256" key="4">
    <source>
        <dbReference type="ARBA" id="ARBA00022989"/>
    </source>
</evidence>
<dbReference type="EMBL" id="FPLD01000052">
    <property type="protein sequence ID" value="SGY96871.1"/>
    <property type="molecule type" value="Genomic_DNA"/>
</dbReference>
<evidence type="ECO:0000256" key="3">
    <source>
        <dbReference type="ARBA" id="ARBA00022692"/>
    </source>
</evidence>
<name>A0A090IM32_9GAMM</name>
<protein>
    <submittedName>
        <fullName evidence="6">Uncharacterized protein</fullName>
    </submittedName>
</protein>
<comment type="subcellular location">
    <subcellularLocation>
        <location evidence="1">Membrane</location>
        <topology evidence="1">Multi-pass membrane protein</topology>
    </subcellularLocation>
</comment>
<dbReference type="STRING" id="80854.MVIS_3543"/>
<dbReference type="PANTHER" id="PTHR43461">
    <property type="entry name" value="TRANSMEMBRANE PROTEIN 256"/>
    <property type="match status" value="1"/>
</dbReference>
<dbReference type="InterPro" id="IPR006696">
    <property type="entry name" value="DUF423"/>
</dbReference>
<dbReference type="AlphaFoldDB" id="A0A090IM32"/>
<dbReference type="HOGENOM" id="CLU_096548_3_2_6"/>
<keyword evidence="3" id="KW-0812">Transmembrane</keyword>
<dbReference type="GO" id="GO:0005886">
    <property type="term" value="C:plasma membrane"/>
    <property type="evidence" value="ECO:0007669"/>
    <property type="project" value="TreeGrafter"/>
</dbReference>
<evidence type="ECO:0000256" key="5">
    <source>
        <dbReference type="ARBA" id="ARBA00023136"/>
    </source>
</evidence>
<dbReference type="RefSeq" id="WP_045111555.1">
    <property type="nucleotide sequence ID" value="NZ_CAWRBC010000159.1"/>
</dbReference>